<dbReference type="Pfam" id="PF03422">
    <property type="entry name" value="CBM_6"/>
    <property type="match status" value="1"/>
</dbReference>
<evidence type="ECO:0000256" key="5">
    <source>
        <dbReference type="ARBA" id="ARBA00022729"/>
    </source>
</evidence>
<dbReference type="InterPro" id="IPR005084">
    <property type="entry name" value="CBM6"/>
</dbReference>
<sequence>MKNFNRAINFCNTNFQRIAFTLIMLFFMSTSVYSDTVNSLSELIGYLDDDNVNVVMNPGTYTITTAEVQSGVYGPNPVLEFSGNNSTYDFTGVTFQFETGIFALYGWNVIMMEIQVSGNNNTLRNLTMTNLGGLQDKPDRGGTNLVVDGQDNLIENFYMTVKGSYPYGYGDAFGKGGPYTIKPFKRCAILVRGNRNHVKGCTIIHRAYGHAIYMQGADEPIIEGCYIEGEVRKTDDMLAETSGPAYDIDFMTAWGYKLPAGYMMSLGEDGIRTYASGDTKINGSYINQNTSDVTILDCTVKYMRTGVSLALGSGTRYIEGCTVLGCEEAYTSTVASFINCSADVTYGPIFKNSYEWTRNLVATFTILPPVDNYYNGSNCVAYFGGDGPNDITLNYGGGTIDPNAKIQMGGYFNGIRFFNGINEAQNDHISWNHVLNNLTNYPVHCPSTSKDSEITSCGPVDNEGSGNTISTPSSGCPGGDVNLALSGTASQSSTIASGVASRAIDGNTSGVWSESSVTHTASDANAWWEVDLGATYSIGEIKIFNRTDCCKDRLTNFTVYVLNSGGGEEFSQSYTSYPNPSITLNGNGASGRVVRVQLDNTNNHLSLAEVEVYEGEGICDDELPWSDGNISVSAATLNYSETVDISCASSATISMDIEGLGSMEPADYLNIYYKVDGGSQQVLSENVDDFSNKTVSAIVSGNSVELIMNIYNSAPAEIYNVSNIKVVGAQTSIHIEAEDYTGMNGVATQPTTDTGGGLNVGWIGVGDYMDYLVTIPTAGTYSVDYRVASLHGGGEVQFQVGGVTKATTSIAATGDYQAWTTLTTSVTLAAGTQTVRLYASLANWNINWFDITSSSSAKFSGGKEVLSVEETIENSKVSVYPNPGSSKISIALPTSKFNSYVIYDISGRATISGQIEGNLDKLDINISHLSKGIYMISLKGNQTTDTFKFIKK</sequence>
<dbReference type="Pfam" id="PF22633">
    <property type="entry name" value="F5_F8_type_C_2"/>
    <property type="match status" value="1"/>
</dbReference>
<dbReference type="Pfam" id="PF13229">
    <property type="entry name" value="Beta_helix"/>
    <property type="match status" value="1"/>
</dbReference>
<evidence type="ECO:0000259" key="11">
    <source>
        <dbReference type="PROSITE" id="PS51175"/>
    </source>
</evidence>
<protein>
    <submittedName>
        <fullName evidence="12">Carbohydrate-binding protein</fullName>
    </submittedName>
</protein>
<comment type="caution">
    <text evidence="12">The sequence shown here is derived from an EMBL/GenBank/DDBJ whole genome shotgun (WGS) entry which is preliminary data.</text>
</comment>
<dbReference type="InterPro" id="IPR039448">
    <property type="entry name" value="Beta_helix"/>
</dbReference>
<dbReference type="SMART" id="SM00606">
    <property type="entry name" value="CBD_IV"/>
    <property type="match status" value="1"/>
</dbReference>
<comment type="function">
    <text evidence="1">Acts as a defensive agent. Recognizes blood group fucosylated oligosaccharides including A, B, H and Lewis B-type antigens. Does not recognize Lewis A antigen and has low affinity for monovalent haptens.</text>
</comment>
<evidence type="ECO:0000256" key="6">
    <source>
        <dbReference type="ARBA" id="ARBA00022734"/>
    </source>
</evidence>
<dbReference type="Proteomes" id="UP000670776">
    <property type="component" value="Unassembled WGS sequence"/>
</dbReference>
<feature type="signal peptide" evidence="9">
    <location>
        <begin position="1"/>
        <end position="34"/>
    </location>
</feature>
<dbReference type="InterPro" id="IPR011050">
    <property type="entry name" value="Pectin_lyase_fold/virulence"/>
</dbReference>
<evidence type="ECO:0000256" key="1">
    <source>
        <dbReference type="ARBA" id="ARBA00002219"/>
    </source>
</evidence>
<comment type="similarity">
    <text evidence="2">Belongs to the fucolectin family.</text>
</comment>
<dbReference type="EMBL" id="JAGJCB010000034">
    <property type="protein sequence ID" value="MBP0905813.1"/>
    <property type="molecule type" value="Genomic_DNA"/>
</dbReference>
<evidence type="ECO:0000256" key="7">
    <source>
        <dbReference type="ARBA" id="ARBA00022837"/>
    </source>
</evidence>
<dbReference type="InterPro" id="IPR006585">
    <property type="entry name" value="FTP1"/>
</dbReference>
<dbReference type="SUPFAM" id="SSF49785">
    <property type="entry name" value="Galactose-binding domain-like"/>
    <property type="match status" value="2"/>
</dbReference>
<dbReference type="SUPFAM" id="SSF51126">
    <property type="entry name" value="Pectin lyase-like"/>
    <property type="match status" value="1"/>
</dbReference>
<evidence type="ECO:0000256" key="8">
    <source>
        <dbReference type="ARBA" id="ARBA00023157"/>
    </source>
</evidence>
<feature type="domain" description="CBM6" evidence="11">
    <location>
        <begin position="733"/>
        <end position="852"/>
    </location>
</feature>
<feature type="chain" id="PRO_5047526600" evidence="9">
    <location>
        <begin position="35"/>
        <end position="952"/>
    </location>
</feature>
<reference evidence="12 13" key="1">
    <citation type="submission" date="2021-04" db="EMBL/GenBank/DDBJ databases">
        <title>Mariniflexile gromovii gen. nov., sp. nov., a gliding bacterium isolated from the sea urchin Strongylocentrotus intermedius.</title>
        <authorList>
            <person name="Ko S."/>
            <person name="Le V."/>
            <person name="Ahn C.-Y."/>
            <person name="Oh H.-M."/>
        </authorList>
    </citation>
    <scope>NUCLEOTIDE SEQUENCE [LARGE SCALE GENOMIC DNA]</scope>
    <source>
        <strain evidence="12 13">KCTC 12570</strain>
    </source>
</reference>
<accession>A0ABS4BZ03</accession>
<comment type="subunit">
    <text evidence="3">Homotrimer.</text>
</comment>
<gene>
    <name evidence="12" type="ORF">J8H85_18470</name>
</gene>
<evidence type="ECO:0000313" key="12">
    <source>
        <dbReference type="EMBL" id="MBP0905813.1"/>
    </source>
</evidence>
<dbReference type="RefSeq" id="WP_209657140.1">
    <property type="nucleotide sequence ID" value="NZ_JAGJCB010000034.1"/>
</dbReference>
<dbReference type="NCBIfam" id="TIGR04183">
    <property type="entry name" value="Por_Secre_tail"/>
    <property type="match status" value="1"/>
</dbReference>
<dbReference type="InterPro" id="IPR051941">
    <property type="entry name" value="BG_Antigen-Binding_Lectin"/>
</dbReference>
<evidence type="ECO:0000259" key="10">
    <source>
        <dbReference type="PROSITE" id="PS50022"/>
    </source>
</evidence>
<evidence type="ECO:0000256" key="2">
    <source>
        <dbReference type="ARBA" id="ARBA00010147"/>
    </source>
</evidence>
<evidence type="ECO:0000256" key="4">
    <source>
        <dbReference type="ARBA" id="ARBA00022723"/>
    </source>
</evidence>
<keyword evidence="8" id="KW-1015">Disulfide bond</keyword>
<feature type="domain" description="F5/8 type C" evidence="10">
    <location>
        <begin position="469"/>
        <end position="587"/>
    </location>
</feature>
<dbReference type="PROSITE" id="PS50022">
    <property type="entry name" value="FA58C_3"/>
    <property type="match status" value="1"/>
</dbReference>
<keyword evidence="7" id="KW-0106">Calcium</keyword>
<keyword evidence="13" id="KW-1185">Reference proteome</keyword>
<dbReference type="InterPro" id="IPR008979">
    <property type="entry name" value="Galactose-bd-like_sf"/>
</dbReference>
<proteinExistence type="inferred from homology"/>
<dbReference type="PANTHER" id="PTHR45713">
    <property type="entry name" value="FTP DOMAIN-CONTAINING PROTEIN"/>
    <property type="match status" value="1"/>
</dbReference>
<dbReference type="InterPro" id="IPR026444">
    <property type="entry name" value="Secre_tail"/>
</dbReference>
<evidence type="ECO:0000256" key="3">
    <source>
        <dbReference type="ARBA" id="ARBA00011233"/>
    </source>
</evidence>
<evidence type="ECO:0000256" key="9">
    <source>
        <dbReference type="SAM" id="SignalP"/>
    </source>
</evidence>
<dbReference type="CDD" id="cd04080">
    <property type="entry name" value="CBM6_cellulase-like"/>
    <property type="match status" value="1"/>
</dbReference>
<keyword evidence="5 9" id="KW-0732">Signal</keyword>
<organism evidence="12 13">
    <name type="scientific">Mariniflexile gromovii</name>
    <dbReference type="NCBI Taxonomy" id="362523"/>
    <lineage>
        <taxon>Bacteria</taxon>
        <taxon>Pseudomonadati</taxon>
        <taxon>Bacteroidota</taxon>
        <taxon>Flavobacteriia</taxon>
        <taxon>Flavobacteriales</taxon>
        <taxon>Flavobacteriaceae</taxon>
        <taxon>Mariniflexile</taxon>
    </lineage>
</organism>
<keyword evidence="6" id="KW-0430">Lectin</keyword>
<dbReference type="PROSITE" id="PS51175">
    <property type="entry name" value="CBM6"/>
    <property type="match status" value="1"/>
</dbReference>
<dbReference type="Gene3D" id="2.60.120.260">
    <property type="entry name" value="Galactose-binding domain-like"/>
    <property type="match status" value="2"/>
</dbReference>
<dbReference type="SMART" id="SM00607">
    <property type="entry name" value="FTP"/>
    <property type="match status" value="1"/>
</dbReference>
<dbReference type="InterPro" id="IPR006584">
    <property type="entry name" value="Cellulose-bd_IV"/>
</dbReference>
<dbReference type="Pfam" id="PF18962">
    <property type="entry name" value="Por_Secre_tail"/>
    <property type="match status" value="1"/>
</dbReference>
<evidence type="ECO:0000313" key="13">
    <source>
        <dbReference type="Proteomes" id="UP000670776"/>
    </source>
</evidence>
<dbReference type="InterPro" id="IPR000421">
    <property type="entry name" value="FA58C"/>
</dbReference>
<name>A0ABS4BZ03_9FLAO</name>
<dbReference type="PANTHER" id="PTHR45713:SF6">
    <property type="entry name" value="F5_8 TYPE C DOMAIN-CONTAINING PROTEIN"/>
    <property type="match status" value="1"/>
</dbReference>
<keyword evidence="4" id="KW-0479">Metal-binding</keyword>